<dbReference type="EMBL" id="CAKJTI010000004">
    <property type="protein sequence ID" value="CAG9612036.1"/>
    <property type="molecule type" value="Genomic_DNA"/>
</dbReference>
<dbReference type="PANTHER" id="PTHR36433">
    <property type="entry name" value="HYPOTHETICAL CYTOSOLIC PROTEIN"/>
    <property type="match status" value="1"/>
</dbReference>
<dbReference type="RefSeq" id="WP_230574258.1">
    <property type="nucleotide sequence ID" value="NZ_CAKJTI010000004.1"/>
</dbReference>
<dbReference type="InterPro" id="IPR036166">
    <property type="entry name" value="YxeA-like_sf"/>
</dbReference>
<name>A0ABN7ZZC4_9BACI</name>
<keyword evidence="2" id="KW-1185">Reference proteome</keyword>
<evidence type="ECO:0000313" key="1">
    <source>
        <dbReference type="EMBL" id="CAG9612036.1"/>
    </source>
</evidence>
<dbReference type="PANTHER" id="PTHR36433:SF2">
    <property type="entry name" value="YXEA FAMILY PROTEIN"/>
    <property type="match status" value="1"/>
</dbReference>
<dbReference type="Pfam" id="PF06486">
    <property type="entry name" value="DUF1093"/>
    <property type="match status" value="1"/>
</dbReference>
<accession>A0ABN7ZZC4</accession>
<dbReference type="SUPFAM" id="SSF159121">
    <property type="entry name" value="BC4932-like"/>
    <property type="match status" value="1"/>
</dbReference>
<dbReference type="InterPro" id="IPR006542">
    <property type="entry name" value="DUF1093"/>
</dbReference>
<sequence length="119" mass="13524">MRMILKVTAVLAILGGAGVFYLQSKTEGVQAFVDNFFSSKEVKEYYTVTNQGEKKGDKYLYTFTAYDRDGNEQVVKKVINRELRQGAYLKIYAKGSQGKGWAELRENEVPAKVLEKLKK</sequence>
<dbReference type="Proteomes" id="UP000789423">
    <property type="component" value="Unassembled WGS sequence"/>
</dbReference>
<reference evidence="1 2" key="1">
    <citation type="submission" date="2021-10" db="EMBL/GenBank/DDBJ databases">
        <authorList>
            <person name="Criscuolo A."/>
        </authorList>
    </citation>
    <scope>NUCLEOTIDE SEQUENCE [LARGE SCALE GENOMIC DNA]</scope>
    <source>
        <strain evidence="2">CIP 111899</strain>
    </source>
</reference>
<protein>
    <recommendedName>
        <fullName evidence="3">YxeA family protein</fullName>
    </recommendedName>
</protein>
<dbReference type="NCBIfam" id="TIGR01655">
    <property type="entry name" value="yxeA_fam"/>
    <property type="match status" value="1"/>
</dbReference>
<evidence type="ECO:0008006" key="3">
    <source>
        <dbReference type="Google" id="ProtNLM"/>
    </source>
</evidence>
<dbReference type="Gene3D" id="2.40.50.480">
    <property type="match status" value="1"/>
</dbReference>
<gene>
    <name evidence="1" type="ORF">BACCIP111899_01208</name>
</gene>
<comment type="caution">
    <text evidence="1">The sequence shown here is derived from an EMBL/GenBank/DDBJ whole genome shotgun (WGS) entry which is preliminary data.</text>
</comment>
<proteinExistence type="predicted"/>
<evidence type="ECO:0000313" key="2">
    <source>
        <dbReference type="Proteomes" id="UP000789423"/>
    </source>
</evidence>
<organism evidence="1 2">
    <name type="scientific">Bacillus rhizoplanae</name>
    <dbReference type="NCBI Taxonomy" id="2880966"/>
    <lineage>
        <taxon>Bacteria</taxon>
        <taxon>Bacillati</taxon>
        <taxon>Bacillota</taxon>
        <taxon>Bacilli</taxon>
        <taxon>Bacillales</taxon>
        <taxon>Bacillaceae</taxon>
        <taxon>Bacillus</taxon>
    </lineage>
</organism>